<evidence type="ECO:0000256" key="5">
    <source>
        <dbReference type="ARBA" id="ARBA00023004"/>
    </source>
</evidence>
<dbReference type="AlphaFoldDB" id="A0A497JH79"/>
<evidence type="ECO:0000256" key="6">
    <source>
        <dbReference type="ARBA" id="ARBA00023014"/>
    </source>
</evidence>
<dbReference type="GO" id="GO:0051539">
    <property type="term" value="F:4 iron, 4 sulfur cluster binding"/>
    <property type="evidence" value="ECO:0007669"/>
    <property type="project" value="UniProtKB-KW"/>
</dbReference>
<evidence type="ECO:0000313" key="7">
    <source>
        <dbReference type="EMBL" id="RLG70393.1"/>
    </source>
</evidence>
<dbReference type="GO" id="GO:0046872">
    <property type="term" value="F:metal ion binding"/>
    <property type="evidence" value="ECO:0007669"/>
    <property type="project" value="UniProtKB-KW"/>
</dbReference>
<dbReference type="PANTHER" id="PTHR30352">
    <property type="entry name" value="PYRUVATE FORMATE-LYASE-ACTIVATING ENZYME"/>
    <property type="match status" value="1"/>
</dbReference>
<accession>A0A497JH79</accession>
<dbReference type="GO" id="GO:0003824">
    <property type="term" value="F:catalytic activity"/>
    <property type="evidence" value="ECO:0007669"/>
    <property type="project" value="InterPro"/>
</dbReference>
<dbReference type="EMBL" id="QMWP01000064">
    <property type="protein sequence ID" value="RLG70393.1"/>
    <property type="molecule type" value="Genomic_DNA"/>
</dbReference>
<comment type="cofactor">
    <cofactor evidence="1">
        <name>[4Fe-4S] cluster</name>
        <dbReference type="ChEBI" id="CHEBI:49883"/>
    </cofactor>
</comment>
<keyword evidence="4" id="KW-0479">Metal-binding</keyword>
<evidence type="ECO:0000256" key="4">
    <source>
        <dbReference type="ARBA" id="ARBA00022723"/>
    </source>
</evidence>
<proteinExistence type="predicted"/>
<evidence type="ECO:0000256" key="1">
    <source>
        <dbReference type="ARBA" id="ARBA00001966"/>
    </source>
</evidence>
<dbReference type="SFLD" id="SFLDS00029">
    <property type="entry name" value="Radical_SAM"/>
    <property type="match status" value="1"/>
</dbReference>
<gene>
    <name evidence="7" type="ORF">DRO04_01940</name>
</gene>
<dbReference type="InterPro" id="IPR007197">
    <property type="entry name" value="rSAM"/>
</dbReference>
<reference evidence="7 8" key="1">
    <citation type="submission" date="2018-06" db="EMBL/GenBank/DDBJ databases">
        <title>Extensive metabolic versatility and redundancy in microbially diverse, dynamic hydrothermal sediments.</title>
        <authorList>
            <person name="Dombrowski N."/>
            <person name="Teske A."/>
            <person name="Baker B.J."/>
        </authorList>
    </citation>
    <scope>NUCLEOTIDE SEQUENCE [LARGE SCALE GENOMIC DNA]</scope>
    <source>
        <strain evidence="7">B51_G17</strain>
    </source>
</reference>
<dbReference type="InterPro" id="IPR058240">
    <property type="entry name" value="rSAM_sf"/>
</dbReference>
<dbReference type="Gene3D" id="3.20.20.70">
    <property type="entry name" value="Aldolase class I"/>
    <property type="match status" value="1"/>
</dbReference>
<evidence type="ECO:0000256" key="3">
    <source>
        <dbReference type="ARBA" id="ARBA00022691"/>
    </source>
</evidence>
<comment type="caution">
    <text evidence="7">The sequence shown here is derived from an EMBL/GenBank/DDBJ whole genome shotgun (WGS) entry which is preliminary data.</text>
</comment>
<sequence>MELKEAFLWKKVNSLIECNLCRRNCRIAENATGFCRVRQNIKGKLYSLVYGRALSLAIDPIEKKPLFHFKPATLCTSMSTYGCNFRCLHCQNYFISQLWLKEDLQKIPYTTPAEIVDFTLRQNIPGIAYTYTEPTIFAEYAYDTMVEAKK</sequence>
<keyword evidence="3" id="KW-0949">S-adenosyl-L-methionine</keyword>
<dbReference type="PANTHER" id="PTHR30352:SF5">
    <property type="entry name" value="PYRUVATE FORMATE-LYASE 1-ACTIVATING ENZYME"/>
    <property type="match status" value="1"/>
</dbReference>
<dbReference type="Proteomes" id="UP000278031">
    <property type="component" value="Unassembled WGS sequence"/>
</dbReference>
<keyword evidence="5" id="KW-0408">Iron</keyword>
<feature type="non-terminal residue" evidence="7">
    <location>
        <position position="150"/>
    </location>
</feature>
<keyword evidence="2" id="KW-0004">4Fe-4S</keyword>
<evidence type="ECO:0000313" key="8">
    <source>
        <dbReference type="Proteomes" id="UP000278031"/>
    </source>
</evidence>
<dbReference type="InterPro" id="IPR034457">
    <property type="entry name" value="Organic_radical-activating"/>
</dbReference>
<protein>
    <submittedName>
        <fullName evidence="7">Radical SAM protein</fullName>
    </submittedName>
</protein>
<organism evidence="7 8">
    <name type="scientific">Candidatus Iainarchaeum sp</name>
    <dbReference type="NCBI Taxonomy" id="3101447"/>
    <lineage>
        <taxon>Archaea</taxon>
        <taxon>Candidatus Iainarchaeota</taxon>
        <taxon>Candidatus Iainarchaeia</taxon>
        <taxon>Candidatus Iainarchaeales</taxon>
        <taxon>Candidatus Iainarchaeaceae</taxon>
        <taxon>Candidatus Iainarchaeum</taxon>
    </lineage>
</organism>
<name>A0A497JH79_9ARCH</name>
<dbReference type="InterPro" id="IPR013785">
    <property type="entry name" value="Aldolase_TIM"/>
</dbReference>
<keyword evidence="6" id="KW-0411">Iron-sulfur</keyword>
<evidence type="ECO:0000256" key="2">
    <source>
        <dbReference type="ARBA" id="ARBA00022485"/>
    </source>
</evidence>
<dbReference type="SUPFAM" id="SSF102114">
    <property type="entry name" value="Radical SAM enzymes"/>
    <property type="match status" value="1"/>
</dbReference>